<evidence type="ECO:0000313" key="2">
    <source>
        <dbReference type="EMBL" id="TJZ79063.1"/>
    </source>
</evidence>
<dbReference type="EMBL" id="SUMF01000001">
    <property type="protein sequence ID" value="TJZ79063.1"/>
    <property type="molecule type" value="Genomic_DNA"/>
</dbReference>
<keyword evidence="3" id="KW-1185">Reference proteome</keyword>
<dbReference type="AlphaFoldDB" id="A0A4U0QCC5"/>
<dbReference type="NCBIfam" id="NF002542">
    <property type="entry name" value="PRK02101.1-3"/>
    <property type="match status" value="1"/>
</dbReference>
<dbReference type="PANTHER" id="PTHR30283">
    <property type="entry name" value="PEROXIDE STRESS RESPONSE PROTEIN YAAA"/>
    <property type="match status" value="1"/>
</dbReference>
<reference evidence="2 3" key="1">
    <citation type="submission" date="2019-04" db="EMBL/GenBank/DDBJ databases">
        <title>Chitiniphilus eburnea sp. nov., a novel chitinolytic bacterium isolated from aquaculture sludge.</title>
        <authorList>
            <person name="Sheng M."/>
        </authorList>
    </citation>
    <scope>NUCLEOTIDE SEQUENCE [LARGE SCALE GENOMIC DNA]</scope>
    <source>
        <strain evidence="2 3">HX-2-15</strain>
    </source>
</reference>
<name>A0A4U0QCC5_9NEIS</name>
<comment type="similarity">
    <text evidence="1">Belongs to the UPF0246 family.</text>
</comment>
<protein>
    <recommendedName>
        <fullName evidence="1">UPF0246 protein FAZ21_01910</fullName>
    </recommendedName>
</protein>
<evidence type="ECO:0000313" key="3">
    <source>
        <dbReference type="Proteomes" id="UP000310016"/>
    </source>
</evidence>
<sequence length="251" mass="28294">MLMLISPAKTLDYTTELPTDRHCQPAYLKQSTTLVGLLRKQSPAELAALMHISDPLAVLNVGRFHHWKKPFTPDNARAAVFAFKGDVYEGLDAYSLDDAHFDYLASHLRILSGLYGLLTPFDLIQPYRLEMGTRLNNPLGTDLYAWWGDTLARAVNKLKPGIVVNLASEEYFKSVGTARLKARLITPVFEDFKNGQYKIISFHAKRARGLMVRYAALHGITDPEALKAFDLEDYAYAETASGPDRWVFRRA</sequence>
<dbReference type="PANTHER" id="PTHR30283:SF4">
    <property type="entry name" value="PEROXIDE STRESS RESISTANCE PROTEIN YAAA"/>
    <property type="match status" value="1"/>
</dbReference>
<proteinExistence type="inferred from homology"/>
<dbReference type="GO" id="GO:0005829">
    <property type="term" value="C:cytosol"/>
    <property type="evidence" value="ECO:0007669"/>
    <property type="project" value="TreeGrafter"/>
</dbReference>
<dbReference type="GO" id="GO:0033194">
    <property type="term" value="P:response to hydroperoxide"/>
    <property type="evidence" value="ECO:0007669"/>
    <property type="project" value="TreeGrafter"/>
</dbReference>
<gene>
    <name evidence="2" type="primary">yaaA</name>
    <name evidence="2" type="ORF">FAZ21_01910</name>
</gene>
<comment type="caution">
    <text evidence="2">The sequence shown here is derived from an EMBL/GenBank/DDBJ whole genome shotgun (WGS) entry which is preliminary data.</text>
</comment>
<dbReference type="OrthoDB" id="9777133at2"/>
<dbReference type="InterPro" id="IPR005583">
    <property type="entry name" value="YaaA"/>
</dbReference>
<accession>A0A4U0QCC5</accession>
<dbReference type="Proteomes" id="UP000310016">
    <property type="component" value="Unassembled WGS sequence"/>
</dbReference>
<dbReference type="HAMAP" id="MF_00652">
    <property type="entry name" value="UPF0246"/>
    <property type="match status" value="1"/>
</dbReference>
<dbReference type="Pfam" id="PF03883">
    <property type="entry name" value="H2O2_YaaD"/>
    <property type="match status" value="1"/>
</dbReference>
<evidence type="ECO:0000256" key="1">
    <source>
        <dbReference type="HAMAP-Rule" id="MF_00652"/>
    </source>
</evidence>
<dbReference type="RefSeq" id="WP_136771577.1">
    <property type="nucleotide sequence ID" value="NZ_CP156074.1"/>
</dbReference>
<organism evidence="2 3">
    <name type="scientific">Chitiniphilus eburneus</name>
    <dbReference type="NCBI Taxonomy" id="2571148"/>
    <lineage>
        <taxon>Bacteria</taxon>
        <taxon>Pseudomonadati</taxon>
        <taxon>Pseudomonadota</taxon>
        <taxon>Betaproteobacteria</taxon>
        <taxon>Neisseriales</taxon>
        <taxon>Chitinibacteraceae</taxon>
        <taxon>Chitiniphilus</taxon>
    </lineage>
</organism>